<dbReference type="OrthoDB" id="3855410at2"/>
<feature type="compositionally biased region" description="Basic and acidic residues" evidence="1">
    <location>
        <begin position="40"/>
        <end position="52"/>
    </location>
</feature>
<protein>
    <submittedName>
        <fullName evidence="2">Uncharacterized protein</fullName>
    </submittedName>
</protein>
<dbReference type="RefSeq" id="WP_111504384.1">
    <property type="nucleotide sequence ID" value="NZ_QKYN01000098.1"/>
</dbReference>
<feature type="region of interest" description="Disordered" evidence="1">
    <location>
        <begin position="1"/>
        <end position="84"/>
    </location>
</feature>
<dbReference type="Proteomes" id="UP000248889">
    <property type="component" value="Unassembled WGS sequence"/>
</dbReference>
<reference evidence="2 3" key="1">
    <citation type="submission" date="2018-06" db="EMBL/GenBank/DDBJ databases">
        <title>Streptacidiphilus pinicola sp. nov., isolated from pine grove soil.</title>
        <authorList>
            <person name="Roh S.G."/>
            <person name="Park S."/>
            <person name="Kim M.-K."/>
            <person name="Yun B.-R."/>
            <person name="Park J."/>
            <person name="Kim M.J."/>
            <person name="Kim Y.S."/>
            <person name="Kim S.B."/>
        </authorList>
    </citation>
    <scope>NUCLEOTIDE SEQUENCE [LARGE SCALE GENOMIC DNA]</scope>
    <source>
        <strain evidence="2 3">MMS16-CNU450</strain>
    </source>
</reference>
<keyword evidence="3" id="KW-1185">Reference proteome</keyword>
<name>A0A2X0K5U6_9ACTN</name>
<dbReference type="AlphaFoldDB" id="A0A2X0K5U6"/>
<evidence type="ECO:0000313" key="3">
    <source>
        <dbReference type="Proteomes" id="UP000248889"/>
    </source>
</evidence>
<evidence type="ECO:0000256" key="1">
    <source>
        <dbReference type="SAM" id="MobiDB-lite"/>
    </source>
</evidence>
<sequence length="84" mass="8957">MASENAQPRKIRSGSGRNHLGSGITRHPLAVALGAPLRFVSDRMRGRGDHPGPDTGPEPSGDRFPRRPKPTPPDDSVALSEPRG</sequence>
<organism evidence="2 3">
    <name type="scientific">Streptacidiphilus pinicola</name>
    <dbReference type="NCBI Taxonomy" id="2219663"/>
    <lineage>
        <taxon>Bacteria</taxon>
        <taxon>Bacillati</taxon>
        <taxon>Actinomycetota</taxon>
        <taxon>Actinomycetes</taxon>
        <taxon>Kitasatosporales</taxon>
        <taxon>Streptomycetaceae</taxon>
        <taxon>Streptacidiphilus</taxon>
    </lineage>
</organism>
<comment type="caution">
    <text evidence="2">The sequence shown here is derived from an EMBL/GenBank/DDBJ whole genome shotgun (WGS) entry which is preliminary data.</text>
</comment>
<gene>
    <name evidence="2" type="ORF">DN069_24650</name>
</gene>
<evidence type="ECO:0000313" key="2">
    <source>
        <dbReference type="EMBL" id="RAG82949.1"/>
    </source>
</evidence>
<proteinExistence type="predicted"/>
<dbReference type="EMBL" id="QKYN01000098">
    <property type="protein sequence ID" value="RAG82949.1"/>
    <property type="molecule type" value="Genomic_DNA"/>
</dbReference>
<accession>A0A2X0K5U6</accession>